<dbReference type="EMBL" id="LWGR01000016">
    <property type="protein sequence ID" value="KZM69848.1"/>
    <property type="molecule type" value="Genomic_DNA"/>
</dbReference>
<dbReference type="PANTHER" id="PTHR34853">
    <property type="match status" value="1"/>
</dbReference>
<dbReference type="STRING" id="455432.AWN90_04360"/>
<comment type="caution">
    <text evidence="1">The sequence shown here is derived from an EMBL/GenBank/DDBJ whole genome shotgun (WGS) entry which is preliminary data.</text>
</comment>
<dbReference type="Pfam" id="PF03583">
    <property type="entry name" value="LIP"/>
    <property type="match status" value="1"/>
</dbReference>
<evidence type="ECO:0000313" key="1">
    <source>
        <dbReference type="EMBL" id="KZM69848.1"/>
    </source>
</evidence>
<dbReference type="PANTHER" id="PTHR34853:SF1">
    <property type="entry name" value="LIPASE 5"/>
    <property type="match status" value="1"/>
</dbReference>
<organism evidence="1 2">
    <name type="scientific">Nocardia terpenica</name>
    <dbReference type="NCBI Taxonomy" id="455432"/>
    <lineage>
        <taxon>Bacteria</taxon>
        <taxon>Bacillati</taxon>
        <taxon>Actinomycetota</taxon>
        <taxon>Actinomycetes</taxon>
        <taxon>Mycobacteriales</taxon>
        <taxon>Nocardiaceae</taxon>
        <taxon>Nocardia</taxon>
    </lineage>
</organism>
<evidence type="ECO:0000313" key="2">
    <source>
        <dbReference type="Proteomes" id="UP000076512"/>
    </source>
</evidence>
<dbReference type="InterPro" id="IPR005152">
    <property type="entry name" value="Lipase_secreted"/>
</dbReference>
<accession>A0A161X9S0</accession>
<reference evidence="1 2" key="1">
    <citation type="submission" date="2016-04" db="EMBL/GenBank/DDBJ databases">
        <authorList>
            <person name="Evans L.H."/>
            <person name="Alamgir A."/>
            <person name="Owens N."/>
            <person name="Weber N.D."/>
            <person name="Virtaneva K."/>
            <person name="Barbian K."/>
            <person name="Babar A."/>
            <person name="Rosenke K."/>
        </authorList>
    </citation>
    <scope>NUCLEOTIDE SEQUENCE [LARGE SCALE GENOMIC DNA]</scope>
    <source>
        <strain evidence="1 2">IFM 0406</strain>
    </source>
</reference>
<dbReference type="AlphaFoldDB" id="A0A161X9S0"/>
<dbReference type="Proteomes" id="UP000076512">
    <property type="component" value="Unassembled WGS sequence"/>
</dbReference>
<dbReference type="GO" id="GO:0004806">
    <property type="term" value="F:triacylglycerol lipase activity"/>
    <property type="evidence" value="ECO:0007669"/>
    <property type="project" value="InterPro"/>
</dbReference>
<evidence type="ECO:0008006" key="3">
    <source>
        <dbReference type="Google" id="ProtNLM"/>
    </source>
</evidence>
<proteinExistence type="predicted"/>
<protein>
    <recommendedName>
        <fullName evidence="3">Triacylglycerol lipase</fullName>
    </recommendedName>
</protein>
<dbReference type="GO" id="GO:0016042">
    <property type="term" value="P:lipid catabolic process"/>
    <property type="evidence" value="ECO:0007669"/>
    <property type="project" value="InterPro"/>
</dbReference>
<keyword evidence="2" id="KW-1185">Reference proteome</keyword>
<dbReference type="SUPFAM" id="SSF53474">
    <property type="entry name" value="alpha/beta-Hydrolases"/>
    <property type="match status" value="1"/>
</dbReference>
<dbReference type="PIRSF" id="PIRSF029171">
    <property type="entry name" value="Esterase_LipA"/>
    <property type="match status" value="1"/>
</dbReference>
<dbReference type="InterPro" id="IPR029058">
    <property type="entry name" value="AB_hydrolase_fold"/>
</dbReference>
<gene>
    <name evidence="1" type="ORF">AWN90_04360</name>
</gene>
<dbReference type="Gene3D" id="3.40.50.1820">
    <property type="entry name" value="alpha/beta hydrolase"/>
    <property type="match status" value="1"/>
</dbReference>
<sequence>MLSAVTPVTGFPPQAAAAPLEPQVDPFYQPPAGYESQPPGTILRTRPISFAALTLFKINVQSWQLLYRTTDLFGKPQAAVTTVVLPAGPQRMNRPLVSHNLFYDSANPACGPSHLYQQGASAITAATGFQGQVELLGIAYELAKGWAVSIPDHEGPQGHMTVAREPGYVILDGIRASEQFTPLGLNGKDTPVGLWGYSGGGMATGWAAEVQPTYAPELNIKGMALGAPVPDMRALLPLVGTGESGLVGIGISSLAAAYPKFRDALDSHLTPQGLRVMERIRSRCLVLNVVAELFDNYQQYLTIPVKEFMELPDVKETFDDATLGRNNPRVTAPLYVYQAALDTAVPMESTDTMVHNYCAGGAPVQYVRDHLSEHMLLAVWGQPSALNWLDNRFTEGAPTPVGCTTTDQLTTFQDAKNILTQFEQYIAAVAGIVGLPLGPLPGQK</sequence>
<dbReference type="Gene3D" id="1.10.260.130">
    <property type="match status" value="1"/>
</dbReference>
<name>A0A161X9S0_9NOCA</name>